<keyword evidence="3" id="KW-1185">Reference proteome</keyword>
<dbReference type="Proteomes" id="UP000053660">
    <property type="component" value="Unassembled WGS sequence"/>
</dbReference>
<sequence>MDWLGVTESQPPLFTCDMLSTSEANSSHNKENASSEERSDESPNKADVSGDHEWLENIDISPRKASKLKR</sequence>
<name>A0A0B1TK29_OESDE</name>
<evidence type="ECO:0000256" key="1">
    <source>
        <dbReference type="SAM" id="MobiDB-lite"/>
    </source>
</evidence>
<evidence type="ECO:0000313" key="3">
    <source>
        <dbReference type="Proteomes" id="UP000053660"/>
    </source>
</evidence>
<dbReference type="EMBL" id="KN549755">
    <property type="protein sequence ID" value="KHJ96132.1"/>
    <property type="molecule type" value="Genomic_DNA"/>
</dbReference>
<feature type="compositionally biased region" description="Basic and acidic residues" evidence="1">
    <location>
        <begin position="28"/>
        <end position="55"/>
    </location>
</feature>
<evidence type="ECO:0000313" key="2">
    <source>
        <dbReference type="EMBL" id="KHJ96132.1"/>
    </source>
</evidence>
<proteinExistence type="predicted"/>
<feature type="region of interest" description="Disordered" evidence="1">
    <location>
        <begin position="20"/>
        <end position="70"/>
    </location>
</feature>
<organism evidence="2 3">
    <name type="scientific">Oesophagostomum dentatum</name>
    <name type="common">Nodular worm</name>
    <dbReference type="NCBI Taxonomy" id="61180"/>
    <lineage>
        <taxon>Eukaryota</taxon>
        <taxon>Metazoa</taxon>
        <taxon>Ecdysozoa</taxon>
        <taxon>Nematoda</taxon>
        <taxon>Chromadorea</taxon>
        <taxon>Rhabditida</taxon>
        <taxon>Rhabditina</taxon>
        <taxon>Rhabditomorpha</taxon>
        <taxon>Strongyloidea</taxon>
        <taxon>Strongylidae</taxon>
        <taxon>Oesophagostomum</taxon>
    </lineage>
</organism>
<reference evidence="2 3" key="1">
    <citation type="submission" date="2014-03" db="EMBL/GenBank/DDBJ databases">
        <title>Draft genome of the hookworm Oesophagostomum dentatum.</title>
        <authorList>
            <person name="Mitreva M."/>
        </authorList>
    </citation>
    <scope>NUCLEOTIDE SEQUENCE [LARGE SCALE GENOMIC DNA]</scope>
    <source>
        <strain evidence="2 3">OD-Hann</strain>
    </source>
</reference>
<protein>
    <submittedName>
        <fullName evidence="2">Uncharacterized protein</fullName>
    </submittedName>
</protein>
<dbReference type="AlphaFoldDB" id="A0A0B1TK29"/>
<gene>
    <name evidence="2" type="ORF">OESDEN_03912</name>
</gene>
<accession>A0A0B1TK29</accession>